<reference evidence="1 2" key="1">
    <citation type="submission" date="2019-06" db="EMBL/GenBank/DDBJ databases">
        <authorList>
            <person name="Le Quere A."/>
            <person name="Colella S."/>
        </authorList>
    </citation>
    <scope>NUCLEOTIDE SEQUENCE [LARGE SCALE GENOMIC DNA]</scope>
    <source>
        <strain evidence="1">EmedicaeMD41</strain>
    </source>
</reference>
<organism evidence="1 2">
    <name type="scientific">Sinorhizobium medicae</name>
    <dbReference type="NCBI Taxonomy" id="110321"/>
    <lineage>
        <taxon>Bacteria</taxon>
        <taxon>Pseudomonadati</taxon>
        <taxon>Pseudomonadota</taxon>
        <taxon>Alphaproteobacteria</taxon>
        <taxon>Hyphomicrobiales</taxon>
        <taxon>Rhizobiaceae</taxon>
        <taxon>Sinorhizobium/Ensifer group</taxon>
        <taxon>Sinorhizobium</taxon>
    </lineage>
</organism>
<dbReference type="InterPro" id="IPR014054">
    <property type="entry name" value="Phage_regulatory_Rha"/>
</dbReference>
<dbReference type="Proteomes" id="UP000507954">
    <property type="component" value="Unassembled WGS sequence"/>
</dbReference>
<dbReference type="EMBL" id="CABFNB010000097">
    <property type="protein sequence ID" value="VTZ61800.1"/>
    <property type="molecule type" value="Genomic_DNA"/>
</dbReference>
<gene>
    <name evidence="1" type="ORF">EMEDMD4_310049</name>
</gene>
<accession>A0A508WYB4</accession>
<protein>
    <submittedName>
        <fullName evidence="1">Uncharacterized protein</fullName>
    </submittedName>
</protein>
<evidence type="ECO:0000313" key="1">
    <source>
        <dbReference type="EMBL" id="VTZ61800.1"/>
    </source>
</evidence>
<dbReference type="AlphaFoldDB" id="A0A508WYB4"/>
<name>A0A508WYB4_9HYPH</name>
<evidence type="ECO:0000313" key="2">
    <source>
        <dbReference type="Proteomes" id="UP000507954"/>
    </source>
</evidence>
<sequence>MNVLVGNQPVTMSSREIAELTGKRHPDVKRDTERMLVELGEDVSRFAHIYTDSMNREQTEYRLDRELTETLLLGYSAPLRRKVIKRLRELEATVASPRPLTTTETLIQMLTLQAEVELRQAEQAKAITAIDARVERVETAQTVLSARPANSESIVHIRRRIWQLYGLSDATVDAVMRQSPYAPKPAGMVRNEHAEADGATYAVYWKKDVTATFERFVAECRHSAGKLYIHPYIEGRFKLIKHD</sequence>
<dbReference type="Pfam" id="PF09669">
    <property type="entry name" value="Phage_pRha"/>
    <property type="match status" value="1"/>
</dbReference>
<proteinExistence type="predicted"/>
<dbReference type="RefSeq" id="WP_210272851.1">
    <property type="nucleotide sequence ID" value="NZ_CABFNB010000097.1"/>
</dbReference>